<dbReference type="Gene3D" id="2.40.10.10">
    <property type="entry name" value="Trypsin-like serine proteases"/>
    <property type="match status" value="2"/>
</dbReference>
<evidence type="ECO:0000256" key="5">
    <source>
        <dbReference type="PIRSR" id="PIRSR611783-1"/>
    </source>
</evidence>
<keyword evidence="2" id="KW-0645">Protease</keyword>
<evidence type="ECO:0000256" key="6">
    <source>
        <dbReference type="PIRSR" id="PIRSR611783-2"/>
    </source>
</evidence>
<dbReference type="SUPFAM" id="SSF50494">
    <property type="entry name" value="Trypsin-like serine proteases"/>
    <property type="match status" value="1"/>
</dbReference>
<dbReference type="PRINTS" id="PR00834">
    <property type="entry name" value="PROTEASES2C"/>
</dbReference>
<gene>
    <name evidence="8" type="ORF">EV690_0333</name>
</gene>
<keyword evidence="4" id="KW-0720">Serine protease</keyword>
<feature type="active site" description="Charge relay system" evidence="5">
    <location>
        <position position="99"/>
    </location>
</feature>
<evidence type="ECO:0000313" key="8">
    <source>
        <dbReference type="EMBL" id="TCK63236.1"/>
    </source>
</evidence>
<dbReference type="PROSITE" id="PS50106">
    <property type="entry name" value="PDZ"/>
    <property type="match status" value="1"/>
</dbReference>
<dbReference type="NCBIfam" id="TIGR02038">
    <property type="entry name" value="protease_degS"/>
    <property type="match status" value="1"/>
</dbReference>
<feature type="active site" description="Charge relay system" evidence="5">
    <location>
        <position position="129"/>
    </location>
</feature>
<dbReference type="SUPFAM" id="SSF50156">
    <property type="entry name" value="PDZ domain-like"/>
    <property type="match status" value="1"/>
</dbReference>
<feature type="active site" description="Charge relay system" evidence="5">
    <location>
        <position position="205"/>
    </location>
</feature>
<evidence type="ECO:0000259" key="7">
    <source>
        <dbReference type="PROSITE" id="PS50106"/>
    </source>
</evidence>
<dbReference type="InterPro" id="IPR036034">
    <property type="entry name" value="PDZ_sf"/>
</dbReference>
<dbReference type="InterPro" id="IPR001478">
    <property type="entry name" value="PDZ"/>
</dbReference>
<feature type="binding site" evidence="6">
    <location>
        <position position="188"/>
    </location>
    <ligand>
        <name>substrate</name>
    </ligand>
</feature>
<evidence type="ECO:0000256" key="2">
    <source>
        <dbReference type="ARBA" id="ARBA00022670"/>
    </source>
</evidence>
<dbReference type="InterPro" id="IPR011783">
    <property type="entry name" value="Pept_S1C_DegS"/>
</dbReference>
<protein>
    <submittedName>
        <fullName evidence="8">DegS peptidase</fullName>
    </submittedName>
</protein>
<dbReference type="CDD" id="cd06779">
    <property type="entry name" value="cpPDZ_Deg_HtrA-like"/>
    <property type="match status" value="1"/>
</dbReference>
<dbReference type="PANTHER" id="PTHR22939">
    <property type="entry name" value="SERINE PROTEASE FAMILY S1C HTRA-RELATED"/>
    <property type="match status" value="1"/>
</dbReference>
<name>A0A4R1KEZ4_9GAMM</name>
<proteinExistence type="inferred from homology"/>
<dbReference type="InterPro" id="IPR001940">
    <property type="entry name" value="Peptidase_S1C"/>
</dbReference>
<dbReference type="InterPro" id="IPR009003">
    <property type="entry name" value="Peptidase_S1_PA"/>
</dbReference>
<keyword evidence="9" id="KW-1185">Reference proteome</keyword>
<dbReference type="Pfam" id="PF13180">
    <property type="entry name" value="PDZ_2"/>
    <property type="match status" value="1"/>
</dbReference>
<dbReference type="Proteomes" id="UP000295565">
    <property type="component" value="Unassembled WGS sequence"/>
</dbReference>
<evidence type="ECO:0000256" key="1">
    <source>
        <dbReference type="ARBA" id="ARBA00010541"/>
    </source>
</evidence>
<dbReference type="PANTHER" id="PTHR22939:SF101">
    <property type="entry name" value="PERIPLASMIC PH-DEPENDENT SERINE ENDOPROTEASE DEGQ"/>
    <property type="match status" value="1"/>
</dbReference>
<sequence length="366" mass="39548">MIKYLAKSIVLGLTIAVIFLFVVPNTQKSNSLLHWADKPQEKPMSFARAARLASPAVVNIYTRSFSDSHLSNKPPTVTSEGLGSGVIMNKQGYILTNMHVIANADQIIVALQDGRVFIAELVGSDAITDLAVLKIDAGTTALPVIPQSNQLHTQVGEVVLAIGNPYNVGQTVTQGIISATGRSGMSASGRQDFLQTDAAINRGNSGGALVNTLGQLVGINTAAYHLGRNSETYGISFAIPYPLAKRILESLIRYGKVVRGYVGVDAINIRHMNPKELKKLHIKNNHGLYVEKVDPKGPASKAGLRTNDVILKMDNRAVKSVKDAMDFVAETKPGKIITLTIVRNNKQQKLDIKVAELKVNEVRHSD</sequence>
<evidence type="ECO:0000256" key="4">
    <source>
        <dbReference type="ARBA" id="ARBA00022825"/>
    </source>
</evidence>
<dbReference type="NCBIfam" id="NF008147">
    <property type="entry name" value="PRK10898.1"/>
    <property type="match status" value="1"/>
</dbReference>
<comment type="caution">
    <text evidence="8">The sequence shown here is derived from an EMBL/GenBank/DDBJ whole genome shotgun (WGS) entry which is preliminary data.</text>
</comment>
<dbReference type="AlphaFoldDB" id="A0A4R1KEZ4"/>
<dbReference type="EMBL" id="SMGD01000003">
    <property type="protein sequence ID" value="TCK63236.1"/>
    <property type="molecule type" value="Genomic_DNA"/>
</dbReference>
<feature type="domain" description="PDZ" evidence="7">
    <location>
        <begin position="251"/>
        <end position="345"/>
    </location>
</feature>
<dbReference type="GO" id="GO:0042597">
    <property type="term" value="C:periplasmic space"/>
    <property type="evidence" value="ECO:0007669"/>
    <property type="project" value="TreeGrafter"/>
</dbReference>
<evidence type="ECO:0000256" key="3">
    <source>
        <dbReference type="ARBA" id="ARBA00022801"/>
    </source>
</evidence>
<evidence type="ECO:0000313" key="9">
    <source>
        <dbReference type="Proteomes" id="UP000295565"/>
    </source>
</evidence>
<keyword evidence="3" id="KW-0378">Hydrolase</keyword>
<accession>A0A4R1KEZ4</accession>
<dbReference type="GO" id="GO:0006515">
    <property type="term" value="P:protein quality control for misfolded or incompletely synthesized proteins"/>
    <property type="evidence" value="ECO:0007669"/>
    <property type="project" value="TreeGrafter"/>
</dbReference>
<dbReference type="SMART" id="SM00228">
    <property type="entry name" value="PDZ"/>
    <property type="match status" value="1"/>
</dbReference>
<comment type="similarity">
    <text evidence="1">Belongs to the peptidase S1C family.</text>
</comment>
<organism evidence="8 9">
    <name type="scientific">Celerinatantimonas diazotrophica</name>
    <dbReference type="NCBI Taxonomy" id="412034"/>
    <lineage>
        <taxon>Bacteria</taxon>
        <taxon>Pseudomonadati</taxon>
        <taxon>Pseudomonadota</taxon>
        <taxon>Gammaproteobacteria</taxon>
        <taxon>Celerinatantimonadaceae</taxon>
        <taxon>Celerinatantimonas</taxon>
    </lineage>
</organism>
<dbReference type="GO" id="GO:0004252">
    <property type="term" value="F:serine-type endopeptidase activity"/>
    <property type="evidence" value="ECO:0007669"/>
    <property type="project" value="InterPro"/>
</dbReference>
<dbReference type="Gene3D" id="2.30.42.10">
    <property type="match status" value="1"/>
</dbReference>
<dbReference type="FunFam" id="2.40.10.10:FF:000001">
    <property type="entry name" value="Periplasmic serine protease DegS"/>
    <property type="match status" value="1"/>
</dbReference>
<reference evidence="8 9" key="1">
    <citation type="submission" date="2019-03" db="EMBL/GenBank/DDBJ databases">
        <title>Genomic Encyclopedia of Type Strains, Phase IV (KMG-IV): sequencing the most valuable type-strain genomes for metagenomic binning, comparative biology and taxonomic classification.</title>
        <authorList>
            <person name="Goeker M."/>
        </authorList>
    </citation>
    <scope>NUCLEOTIDE SEQUENCE [LARGE SCALE GENOMIC DNA]</scope>
    <source>
        <strain evidence="8 9">DSM 18577</strain>
    </source>
</reference>
<dbReference type="RefSeq" id="WP_131911205.1">
    <property type="nucleotide sequence ID" value="NZ_OU594967.1"/>
</dbReference>
<dbReference type="Pfam" id="PF13365">
    <property type="entry name" value="Trypsin_2"/>
    <property type="match status" value="1"/>
</dbReference>
<dbReference type="InterPro" id="IPR043504">
    <property type="entry name" value="Peptidase_S1_PA_chymotrypsin"/>
</dbReference>
<dbReference type="OrthoDB" id="9758917at2"/>